<dbReference type="CDD" id="cd07731">
    <property type="entry name" value="ComA-like_MBL-fold"/>
    <property type="match status" value="1"/>
</dbReference>
<dbReference type="SMART" id="SM00849">
    <property type="entry name" value="Lactamase_B"/>
    <property type="match status" value="1"/>
</dbReference>
<dbReference type="PANTHER" id="PTHR30619">
    <property type="entry name" value="DNA INTERNALIZATION/COMPETENCE PROTEIN COMEC/REC2"/>
    <property type="match status" value="1"/>
</dbReference>
<dbReference type="InterPro" id="IPR036866">
    <property type="entry name" value="RibonucZ/Hydroxyglut_hydro"/>
</dbReference>
<reference evidence="3 4" key="1">
    <citation type="submission" date="2020-08" db="EMBL/GenBank/DDBJ databases">
        <authorList>
            <person name="Ren C."/>
            <person name="Gu Y."/>
            <person name="Xu Y."/>
        </authorList>
    </citation>
    <scope>NUCLEOTIDE SEQUENCE [LARGE SCALE GENOMIC DNA]</scope>
    <source>
        <strain evidence="3 4">LBM18003</strain>
    </source>
</reference>
<evidence type="ECO:0000259" key="2">
    <source>
        <dbReference type="SMART" id="SM00849"/>
    </source>
</evidence>
<protein>
    <submittedName>
        <fullName evidence="3">MBL fold metallo-hydrolase</fullName>
    </submittedName>
</protein>
<dbReference type="InterPro" id="IPR052159">
    <property type="entry name" value="Competence_DNA_uptake"/>
</dbReference>
<dbReference type="InterPro" id="IPR035681">
    <property type="entry name" value="ComA-like_MBL"/>
</dbReference>
<sequence>MKKISRILAAVLAPVFLLCGCQISLSGSTASNIVSAPKSSKAAAASSQAAGQKASIWYFDVGQGDSELLQLPNGKNVLIDAGTSESAKGLVKLLKDLGVSKLDVVIATHPHADHIGGMQKVLENFEIGQYVMPRVADKDVPTTKLYTNLLTTMKQKNIKATQAKAGLSLMNDSSCKIELLAPKFAKYKELNNYSAVAMATIGEKKFLLTGDAEKESEQEMLKSGTDLHADVLKCGHHGSKTSSTVAFLKAVSPTAAVISCGRGNDYGFPTQQTLSHLTSIGAKIYRTDEQKTICAHTDGKTITFETGLASATGT</sequence>
<dbReference type="AlphaFoldDB" id="A0A7G9WHR5"/>
<dbReference type="Proteomes" id="UP000516046">
    <property type="component" value="Chromosome"/>
</dbReference>
<gene>
    <name evidence="3" type="ORF">H6X83_00735</name>
</gene>
<evidence type="ECO:0000313" key="4">
    <source>
        <dbReference type="Proteomes" id="UP000516046"/>
    </source>
</evidence>
<accession>A0A7G9WHR5</accession>
<feature type="signal peptide" evidence="1">
    <location>
        <begin position="1"/>
        <end position="26"/>
    </location>
</feature>
<dbReference type="Pfam" id="PF00753">
    <property type="entry name" value="Lactamase_B"/>
    <property type="match status" value="2"/>
</dbReference>
<dbReference type="KEGG" id="caml:H6X83_00735"/>
<keyword evidence="1" id="KW-0732">Signal</keyword>
<dbReference type="PANTHER" id="PTHR30619:SF1">
    <property type="entry name" value="RECOMBINATION PROTEIN 2"/>
    <property type="match status" value="1"/>
</dbReference>
<keyword evidence="3" id="KW-0378">Hydrolase</keyword>
<organism evidence="3 4">
    <name type="scientific">Caproicibacterium amylolyticum</name>
    <dbReference type="NCBI Taxonomy" id="2766537"/>
    <lineage>
        <taxon>Bacteria</taxon>
        <taxon>Bacillati</taxon>
        <taxon>Bacillota</taxon>
        <taxon>Clostridia</taxon>
        <taxon>Eubacteriales</taxon>
        <taxon>Oscillospiraceae</taxon>
        <taxon>Caproicibacterium</taxon>
    </lineage>
</organism>
<name>A0A7G9WHR5_9FIRM</name>
<evidence type="ECO:0000313" key="3">
    <source>
        <dbReference type="EMBL" id="QNO18227.1"/>
    </source>
</evidence>
<dbReference type="SUPFAM" id="SSF56281">
    <property type="entry name" value="Metallo-hydrolase/oxidoreductase"/>
    <property type="match status" value="1"/>
</dbReference>
<feature type="chain" id="PRO_5038380617" evidence="1">
    <location>
        <begin position="27"/>
        <end position="314"/>
    </location>
</feature>
<keyword evidence="4" id="KW-1185">Reference proteome</keyword>
<dbReference type="PROSITE" id="PS51257">
    <property type="entry name" value="PROKAR_LIPOPROTEIN"/>
    <property type="match status" value="1"/>
</dbReference>
<dbReference type="EMBL" id="CP060696">
    <property type="protein sequence ID" value="QNO18227.1"/>
    <property type="molecule type" value="Genomic_DNA"/>
</dbReference>
<dbReference type="InterPro" id="IPR001279">
    <property type="entry name" value="Metallo-B-lactamas"/>
</dbReference>
<dbReference type="RefSeq" id="WP_212507293.1">
    <property type="nucleotide sequence ID" value="NZ_CP060696.1"/>
</dbReference>
<dbReference type="GO" id="GO:0016787">
    <property type="term" value="F:hydrolase activity"/>
    <property type="evidence" value="ECO:0007669"/>
    <property type="project" value="UniProtKB-KW"/>
</dbReference>
<proteinExistence type="predicted"/>
<feature type="domain" description="Metallo-beta-lactamase" evidence="2">
    <location>
        <begin position="63"/>
        <end position="262"/>
    </location>
</feature>
<dbReference type="Gene3D" id="3.60.15.10">
    <property type="entry name" value="Ribonuclease Z/Hydroxyacylglutathione hydrolase-like"/>
    <property type="match status" value="1"/>
</dbReference>
<evidence type="ECO:0000256" key="1">
    <source>
        <dbReference type="SAM" id="SignalP"/>
    </source>
</evidence>